<evidence type="ECO:0000256" key="2">
    <source>
        <dbReference type="ARBA" id="ARBA00049661"/>
    </source>
</evidence>
<dbReference type="GO" id="GO:0033539">
    <property type="term" value="P:fatty acid beta-oxidation using acyl-CoA dehydrogenase"/>
    <property type="evidence" value="ECO:0007669"/>
    <property type="project" value="TreeGrafter"/>
</dbReference>
<dbReference type="Pfam" id="PF08028">
    <property type="entry name" value="Acyl-CoA_dh_2"/>
    <property type="match status" value="1"/>
</dbReference>
<evidence type="ECO:0000313" key="6">
    <source>
        <dbReference type="Proteomes" id="UP000218272"/>
    </source>
</evidence>
<keyword evidence="1" id="KW-0560">Oxidoreductase</keyword>
<dbReference type="EMBL" id="AP017655">
    <property type="protein sequence ID" value="BAV64428.1"/>
    <property type="molecule type" value="Genomic_DNA"/>
</dbReference>
<sequence length="403" mass="44791">MAKPELEQPHGNVGEELADQLRARAREMVPILREREQAANAAGQVSAETIEDFDRAGFFKILQPAKYGGYEMSPAVYCDVARILAEGCMSSAWVYGVIAVHNWQVALFDERAAQDIWGEDPTVRISSSQMPVGKVQRVEGGFRLSGHWAFSSGSAHCQWVILGGMVPPETEGGKPDARHFLLPRSDYRIVENWNVMGLCATGSNDIVVDDVFVPEYRTISEHDMFALTCPGYAAHDSAIYKIPFAQLFNRTVAITSIGALERAVSAFIDATKGKRATYTGLRLAQDSTIQQAVVEVRRTIDEMKLVLDRDIHELLRRAETDDWTLERRAELGASTTMTVSRCVTEIDKLMQYSGGKAIYRGNAIQRVFLDIHCARAHAMNNPLPYARNLGALYFGLPNDCEDI</sequence>
<feature type="domain" description="Acyl-CoA dehydrogenase C-terminal" evidence="4">
    <location>
        <begin position="252"/>
        <end position="381"/>
    </location>
</feature>
<dbReference type="InterPro" id="IPR037069">
    <property type="entry name" value="AcylCoA_DH/ox_N_sf"/>
</dbReference>
<gene>
    <name evidence="5" type="ORF">SCLO_1013880</name>
</gene>
<comment type="similarity">
    <text evidence="2">Belongs to the HpaH/HsaA monooxygenase family.</text>
</comment>
<dbReference type="Proteomes" id="UP000218272">
    <property type="component" value="Chromosome SCLO_1"/>
</dbReference>
<dbReference type="Gene3D" id="2.40.110.10">
    <property type="entry name" value="Butyryl-CoA Dehydrogenase, subunit A, domain 2"/>
    <property type="match status" value="1"/>
</dbReference>
<dbReference type="PANTHER" id="PTHR48083:SF19">
    <property type="entry name" value="FLAVIN-DEPENDENT MONOOXYGENASE, OXYGENASE SUBUNIT HSAA"/>
    <property type="match status" value="1"/>
</dbReference>
<organism evidence="5 6">
    <name type="scientific">Sphingobium cloacae</name>
    <dbReference type="NCBI Taxonomy" id="120107"/>
    <lineage>
        <taxon>Bacteria</taxon>
        <taxon>Pseudomonadati</taxon>
        <taxon>Pseudomonadota</taxon>
        <taxon>Alphaproteobacteria</taxon>
        <taxon>Sphingomonadales</taxon>
        <taxon>Sphingomonadaceae</taxon>
        <taxon>Sphingobium</taxon>
    </lineage>
</organism>
<reference evidence="5 6" key="1">
    <citation type="submission" date="2016-10" db="EMBL/GenBank/DDBJ databases">
        <title>Complete Genome Sequence of the Nonylphenol-Degrading Bacterium Sphingobium cloacae JCM 10874T.</title>
        <authorList>
            <person name="Ootsuka M."/>
            <person name="Nishizawa T."/>
            <person name="Ohta H."/>
        </authorList>
    </citation>
    <scope>NUCLEOTIDE SEQUENCE [LARGE SCALE GENOMIC DNA]</scope>
    <source>
        <strain evidence="5 6">JCM 10874</strain>
    </source>
</reference>
<feature type="domain" description="Acyl-CoA dehydrogenase/oxidase N-terminal" evidence="3">
    <location>
        <begin position="16"/>
        <end position="97"/>
    </location>
</feature>
<accession>A0A1E1F1N2</accession>
<dbReference type="GO" id="GO:0003995">
    <property type="term" value="F:acyl-CoA dehydrogenase activity"/>
    <property type="evidence" value="ECO:0007669"/>
    <property type="project" value="TreeGrafter"/>
</dbReference>
<dbReference type="SUPFAM" id="SSF56645">
    <property type="entry name" value="Acyl-CoA dehydrogenase NM domain-like"/>
    <property type="match status" value="1"/>
</dbReference>
<protein>
    <submittedName>
        <fullName evidence="5">Acyl-CoA dehydrogenase</fullName>
    </submittedName>
</protein>
<name>A0A1E1F1N2_9SPHN</name>
<keyword evidence="6" id="KW-1185">Reference proteome</keyword>
<dbReference type="Gene3D" id="1.20.140.10">
    <property type="entry name" value="Butyryl-CoA Dehydrogenase, subunit A, domain 3"/>
    <property type="match status" value="1"/>
</dbReference>
<dbReference type="PANTHER" id="PTHR48083">
    <property type="entry name" value="MEDIUM-CHAIN SPECIFIC ACYL-COA DEHYDROGENASE, MITOCHONDRIAL-RELATED"/>
    <property type="match status" value="1"/>
</dbReference>
<dbReference type="OrthoDB" id="7316074at2"/>
<dbReference type="Gene3D" id="1.10.540.10">
    <property type="entry name" value="Acyl-CoA dehydrogenase/oxidase, N-terminal domain"/>
    <property type="match status" value="1"/>
</dbReference>
<dbReference type="InterPro" id="IPR046373">
    <property type="entry name" value="Acyl-CoA_Oxase/DH_mid-dom_sf"/>
</dbReference>
<evidence type="ECO:0000259" key="3">
    <source>
        <dbReference type="Pfam" id="PF02771"/>
    </source>
</evidence>
<dbReference type="GO" id="GO:0050660">
    <property type="term" value="F:flavin adenine dinucleotide binding"/>
    <property type="evidence" value="ECO:0007669"/>
    <property type="project" value="InterPro"/>
</dbReference>
<evidence type="ECO:0000256" key="1">
    <source>
        <dbReference type="ARBA" id="ARBA00023002"/>
    </source>
</evidence>
<dbReference type="RefSeq" id="WP_066516177.1">
    <property type="nucleotide sequence ID" value="NZ_AP017655.1"/>
</dbReference>
<dbReference type="GO" id="GO:0016712">
    <property type="term" value="F:oxidoreductase activity, acting on paired donors, with incorporation or reduction of molecular oxygen, reduced flavin or flavoprotein as one donor, and incorporation of one atom of oxygen"/>
    <property type="evidence" value="ECO:0007669"/>
    <property type="project" value="TreeGrafter"/>
</dbReference>
<dbReference type="InterPro" id="IPR009100">
    <property type="entry name" value="AcylCoA_DH/oxidase_NM_dom_sf"/>
</dbReference>
<dbReference type="SUPFAM" id="SSF47203">
    <property type="entry name" value="Acyl-CoA dehydrogenase C-terminal domain-like"/>
    <property type="match status" value="1"/>
</dbReference>
<dbReference type="InterPro" id="IPR050741">
    <property type="entry name" value="Acyl-CoA_dehydrogenase"/>
</dbReference>
<dbReference type="KEGG" id="sclo:SCLO_1013880"/>
<dbReference type="InterPro" id="IPR013107">
    <property type="entry name" value="Acyl-CoA_DH_C"/>
</dbReference>
<evidence type="ECO:0000313" key="5">
    <source>
        <dbReference type="EMBL" id="BAV64428.1"/>
    </source>
</evidence>
<dbReference type="Pfam" id="PF02771">
    <property type="entry name" value="Acyl-CoA_dh_N"/>
    <property type="match status" value="1"/>
</dbReference>
<dbReference type="InterPro" id="IPR013786">
    <property type="entry name" value="AcylCoA_DH/ox_N"/>
</dbReference>
<dbReference type="AlphaFoldDB" id="A0A1E1F1N2"/>
<dbReference type="PIRSF" id="PIRSF016578">
    <property type="entry name" value="HsaA"/>
    <property type="match status" value="1"/>
</dbReference>
<dbReference type="GO" id="GO:0005737">
    <property type="term" value="C:cytoplasm"/>
    <property type="evidence" value="ECO:0007669"/>
    <property type="project" value="TreeGrafter"/>
</dbReference>
<dbReference type="InterPro" id="IPR036250">
    <property type="entry name" value="AcylCo_DH-like_C"/>
</dbReference>
<proteinExistence type="inferred from homology"/>
<evidence type="ECO:0000259" key="4">
    <source>
        <dbReference type="Pfam" id="PF08028"/>
    </source>
</evidence>